<dbReference type="GO" id="GO:0016197">
    <property type="term" value="P:endosomal transport"/>
    <property type="evidence" value="ECO:0007669"/>
    <property type="project" value="TreeGrafter"/>
</dbReference>
<feature type="compositionally biased region" description="Low complexity" evidence="3">
    <location>
        <begin position="359"/>
        <end position="371"/>
    </location>
</feature>
<dbReference type="RefSeq" id="XP_040745914.1">
    <property type="nucleotide sequence ID" value="XM_040885410.1"/>
</dbReference>
<dbReference type="PROSITE" id="PS50031">
    <property type="entry name" value="EH"/>
    <property type="match status" value="1"/>
</dbReference>
<dbReference type="Pfam" id="PF14604">
    <property type="entry name" value="SH3_9"/>
    <property type="match status" value="1"/>
</dbReference>
<evidence type="ECO:0000256" key="2">
    <source>
        <dbReference type="PROSITE-ProRule" id="PRU00192"/>
    </source>
</evidence>
<evidence type="ECO:0000313" key="7">
    <source>
        <dbReference type="EMBL" id="ORX72490.1"/>
    </source>
</evidence>
<dbReference type="InterPro" id="IPR000261">
    <property type="entry name" value="EH_dom"/>
</dbReference>
<dbReference type="Gene3D" id="1.10.238.10">
    <property type="entry name" value="EF-hand"/>
    <property type="match status" value="1"/>
</dbReference>
<dbReference type="PROSITE" id="PS50222">
    <property type="entry name" value="EF_HAND_2"/>
    <property type="match status" value="1"/>
</dbReference>
<feature type="compositionally biased region" description="Pro residues" evidence="3">
    <location>
        <begin position="109"/>
        <end position="130"/>
    </location>
</feature>
<evidence type="ECO:0000259" key="5">
    <source>
        <dbReference type="PROSITE" id="PS50031"/>
    </source>
</evidence>
<dbReference type="SMART" id="SM00326">
    <property type="entry name" value="SH3"/>
    <property type="match status" value="1"/>
</dbReference>
<dbReference type="SUPFAM" id="SSF47473">
    <property type="entry name" value="EF-hand"/>
    <property type="match status" value="1"/>
</dbReference>
<accession>A0A1Y1WG16</accession>
<dbReference type="PANTHER" id="PTHR11216">
    <property type="entry name" value="EH DOMAIN"/>
    <property type="match status" value="1"/>
</dbReference>
<dbReference type="InterPro" id="IPR001452">
    <property type="entry name" value="SH3_domain"/>
</dbReference>
<dbReference type="InterPro" id="IPR036028">
    <property type="entry name" value="SH3-like_dom_sf"/>
</dbReference>
<feature type="region of interest" description="Disordered" evidence="3">
    <location>
        <begin position="214"/>
        <end position="314"/>
    </location>
</feature>
<organism evidence="7 8">
    <name type="scientific">Linderina pennispora</name>
    <dbReference type="NCBI Taxonomy" id="61395"/>
    <lineage>
        <taxon>Eukaryota</taxon>
        <taxon>Fungi</taxon>
        <taxon>Fungi incertae sedis</taxon>
        <taxon>Zoopagomycota</taxon>
        <taxon>Kickxellomycotina</taxon>
        <taxon>Kickxellomycetes</taxon>
        <taxon>Kickxellales</taxon>
        <taxon>Kickxellaceae</taxon>
        <taxon>Linderina</taxon>
    </lineage>
</organism>
<proteinExistence type="predicted"/>
<dbReference type="SUPFAM" id="SSF50044">
    <property type="entry name" value="SH3-domain"/>
    <property type="match status" value="1"/>
</dbReference>
<evidence type="ECO:0000313" key="8">
    <source>
        <dbReference type="Proteomes" id="UP000193922"/>
    </source>
</evidence>
<dbReference type="Pfam" id="PF12763">
    <property type="entry name" value="EH"/>
    <property type="match status" value="1"/>
</dbReference>
<feature type="domain" description="EF-hand" evidence="6">
    <location>
        <begin position="573"/>
        <end position="608"/>
    </location>
</feature>
<dbReference type="Gene3D" id="2.30.30.40">
    <property type="entry name" value="SH3 Domains"/>
    <property type="match status" value="1"/>
</dbReference>
<dbReference type="SMART" id="SM00027">
    <property type="entry name" value="EH"/>
    <property type="match status" value="1"/>
</dbReference>
<keyword evidence="1 2" id="KW-0728">SH3 domain</keyword>
<dbReference type="AlphaFoldDB" id="A0A1Y1WG16"/>
<dbReference type="InterPro" id="IPR011992">
    <property type="entry name" value="EF-hand-dom_pair"/>
</dbReference>
<reference evidence="7 8" key="1">
    <citation type="submission" date="2016-07" db="EMBL/GenBank/DDBJ databases">
        <title>Pervasive Adenine N6-methylation of Active Genes in Fungi.</title>
        <authorList>
            <consortium name="DOE Joint Genome Institute"/>
            <person name="Mondo S.J."/>
            <person name="Dannebaum R.O."/>
            <person name="Kuo R.C."/>
            <person name="Labutti K."/>
            <person name="Haridas S."/>
            <person name="Kuo A."/>
            <person name="Salamov A."/>
            <person name="Ahrendt S.R."/>
            <person name="Lipzen A."/>
            <person name="Sullivan W."/>
            <person name="Andreopoulos W.B."/>
            <person name="Clum A."/>
            <person name="Lindquist E."/>
            <person name="Daum C."/>
            <person name="Ramamoorthy G.K."/>
            <person name="Gryganskyi A."/>
            <person name="Culley D."/>
            <person name="Magnuson J.K."/>
            <person name="James T.Y."/>
            <person name="O'Malley M.A."/>
            <person name="Stajich J.E."/>
            <person name="Spatafora J.W."/>
            <person name="Visel A."/>
            <person name="Grigoriev I.V."/>
        </authorList>
    </citation>
    <scope>NUCLEOTIDE SEQUENCE [LARGE SCALE GENOMIC DNA]</scope>
    <source>
        <strain evidence="7 8">ATCC 12442</strain>
    </source>
</reference>
<dbReference type="OrthoDB" id="1716625at2759"/>
<evidence type="ECO:0000259" key="6">
    <source>
        <dbReference type="PROSITE" id="PS50222"/>
    </source>
</evidence>
<feature type="compositionally biased region" description="Low complexity" evidence="3">
    <location>
        <begin position="454"/>
        <end position="479"/>
    </location>
</feature>
<dbReference type="InterPro" id="IPR002048">
    <property type="entry name" value="EF_hand_dom"/>
</dbReference>
<protein>
    <recommendedName>
        <fullName evidence="9">SH3 domain-containing protein</fullName>
    </recommendedName>
</protein>
<feature type="compositionally biased region" description="Polar residues" evidence="3">
    <location>
        <begin position="496"/>
        <end position="513"/>
    </location>
</feature>
<evidence type="ECO:0000256" key="1">
    <source>
        <dbReference type="ARBA" id="ARBA00022443"/>
    </source>
</evidence>
<dbReference type="CDD" id="cd00052">
    <property type="entry name" value="EH"/>
    <property type="match status" value="1"/>
</dbReference>
<sequence>MKATAIYACIAENPGEITFDAGDILTSVQPSSEEGWFEGTVAGQRGLFPVVYAELTPEAGDSMDILAKLQKDGLLSSTLQLEAFKQETEPIRAAAPALPVKPALAPKPTLAPKPALAPKPTPAPKPPLAPKPAVATKSLFGGKPTVALKPQSFKPAAPQPTKASPPPLPHKPLIYDTSNTSDRHQKERDAAAEWEARHLGNKPAVASKPVFLANKTQNGSKPLLPQKPAQLISSVGQTTGPAFENDAPSLPFDAKRRPIPAPQKPIVQKQNPAVENDAPALPFDPKRRPVPPPKKPVVQLRSPSQENDAPMLPYHPSRQIVQEPVKPVEDNIQPHPANLISKFSGAGFEDNFDPKAHIQQQQQQRQSNQQQPAPMMRGLSAARSVIAPPPAVPAAALPGAYQPPPSTLVGSGSIPLTAAKEVKGTGVLGRRPVPSLPQKASSLRAVPPTPLGGSRSSSAYSYNSAAPSDTSSTYSTVTVPQPPPKSDAARRAMTMRSPQQSAPSLVRSSTAAHQQAPRAASIQHSTYSAANGTIPSDALVRYGHLFKRLDKQGKRLGYLTSDQVQAVIGRSRLSDDQLRRIWALADRNLDGQFGPGEFFIAMHLVDSALRNDPIPATLSVDLLNSAYAK</sequence>
<feature type="domain" description="EH" evidence="5">
    <location>
        <begin position="538"/>
        <end position="629"/>
    </location>
</feature>
<dbReference type="GO" id="GO:0005737">
    <property type="term" value="C:cytoplasm"/>
    <property type="evidence" value="ECO:0007669"/>
    <property type="project" value="TreeGrafter"/>
</dbReference>
<dbReference type="GO" id="GO:0005886">
    <property type="term" value="C:plasma membrane"/>
    <property type="evidence" value="ECO:0007669"/>
    <property type="project" value="TreeGrafter"/>
</dbReference>
<dbReference type="GeneID" id="63802058"/>
<evidence type="ECO:0000259" key="4">
    <source>
        <dbReference type="PROSITE" id="PS50002"/>
    </source>
</evidence>
<dbReference type="GO" id="GO:0005509">
    <property type="term" value="F:calcium ion binding"/>
    <property type="evidence" value="ECO:0007669"/>
    <property type="project" value="InterPro"/>
</dbReference>
<feature type="domain" description="SH3" evidence="4">
    <location>
        <begin position="1"/>
        <end position="58"/>
    </location>
</feature>
<evidence type="ECO:0000256" key="3">
    <source>
        <dbReference type="SAM" id="MobiDB-lite"/>
    </source>
</evidence>
<keyword evidence="8" id="KW-1185">Reference proteome</keyword>
<evidence type="ECO:0008006" key="9">
    <source>
        <dbReference type="Google" id="ProtNLM"/>
    </source>
</evidence>
<dbReference type="Proteomes" id="UP000193922">
    <property type="component" value="Unassembled WGS sequence"/>
</dbReference>
<feature type="region of interest" description="Disordered" evidence="3">
    <location>
        <begin position="329"/>
        <end position="381"/>
    </location>
</feature>
<dbReference type="GO" id="GO:0006897">
    <property type="term" value="P:endocytosis"/>
    <property type="evidence" value="ECO:0007669"/>
    <property type="project" value="TreeGrafter"/>
</dbReference>
<name>A0A1Y1WG16_9FUNG</name>
<dbReference type="PANTHER" id="PTHR11216:SF170">
    <property type="entry name" value="DYNAMIN ASSOCIATED PROTEIN 160, ISOFORM D"/>
    <property type="match status" value="1"/>
</dbReference>
<feature type="region of interest" description="Disordered" evidence="3">
    <location>
        <begin position="102"/>
        <end position="195"/>
    </location>
</feature>
<feature type="compositionally biased region" description="Polar residues" evidence="3">
    <location>
        <begin position="231"/>
        <end position="240"/>
    </location>
</feature>
<dbReference type="STRING" id="61395.A0A1Y1WG16"/>
<gene>
    <name evidence="7" type="ORF">DL89DRAFT_256112</name>
</gene>
<dbReference type="PROSITE" id="PS50002">
    <property type="entry name" value="SH3"/>
    <property type="match status" value="1"/>
</dbReference>
<comment type="caution">
    <text evidence="7">The sequence shown here is derived from an EMBL/GenBank/DDBJ whole genome shotgun (WGS) entry which is preliminary data.</text>
</comment>
<dbReference type="EMBL" id="MCFD01000003">
    <property type="protein sequence ID" value="ORX72490.1"/>
    <property type="molecule type" value="Genomic_DNA"/>
</dbReference>
<feature type="compositionally biased region" description="Basic and acidic residues" evidence="3">
    <location>
        <begin position="181"/>
        <end position="195"/>
    </location>
</feature>
<feature type="region of interest" description="Disordered" evidence="3">
    <location>
        <begin position="425"/>
        <end position="526"/>
    </location>
</feature>